<feature type="chain" id="PRO_5046891299" description="Secreted protein" evidence="1">
    <location>
        <begin position="19"/>
        <end position="311"/>
    </location>
</feature>
<proteinExistence type="predicted"/>
<evidence type="ECO:0008006" key="4">
    <source>
        <dbReference type="Google" id="ProtNLM"/>
    </source>
</evidence>
<dbReference type="EMBL" id="BAABDQ010000044">
    <property type="protein sequence ID" value="GAA3608619.1"/>
    <property type="molecule type" value="Genomic_DNA"/>
</dbReference>
<reference evidence="3" key="1">
    <citation type="journal article" date="2019" name="Int. J. Syst. Evol. Microbiol.">
        <title>The Global Catalogue of Microorganisms (GCM) 10K type strain sequencing project: providing services to taxonomists for standard genome sequencing and annotation.</title>
        <authorList>
            <consortium name="The Broad Institute Genomics Platform"/>
            <consortium name="The Broad Institute Genome Sequencing Center for Infectious Disease"/>
            <person name="Wu L."/>
            <person name="Ma J."/>
        </authorList>
    </citation>
    <scope>NUCLEOTIDE SEQUENCE [LARGE SCALE GENOMIC DNA]</scope>
    <source>
        <strain evidence="3">JCM 17326</strain>
    </source>
</reference>
<protein>
    <recommendedName>
        <fullName evidence="4">Secreted protein</fullName>
    </recommendedName>
</protein>
<dbReference type="Proteomes" id="UP001500630">
    <property type="component" value="Unassembled WGS sequence"/>
</dbReference>
<evidence type="ECO:0000313" key="3">
    <source>
        <dbReference type="Proteomes" id="UP001500630"/>
    </source>
</evidence>
<sequence length="311" mass="33508">MRKLLSIVALSAALTLVAAPVPAGSASASRTSPSACDHIGDKDAAIRDFVEGIKKDWNLDVKARDYEIQAHGGECAIQPKGARPVANGAEARSGGSTTSMTTVETMPASAASAAGDVTIQQDVAWQQPSCYEWEDAEHIGWMRACGQWGRMDYAAATHKNYAYRMYASCHALAGHAFDQVSECYVAAEPYGNDPNIVWNDWDPKATLQFDPCGSTLPIGLSVGPFSTSFAITSCDKIVPSESSSPGVPDLRATWIGKSYYAEDVRQTAALVAFGVPKSYQSSPSLYFKRGFTHEECVWPPTPSPYYPWCAI</sequence>
<gene>
    <name evidence="2" type="ORF">GCM10022419_111950</name>
</gene>
<evidence type="ECO:0000313" key="2">
    <source>
        <dbReference type="EMBL" id="GAA3608619.1"/>
    </source>
</evidence>
<keyword evidence="3" id="KW-1185">Reference proteome</keyword>
<comment type="caution">
    <text evidence="2">The sequence shown here is derived from an EMBL/GenBank/DDBJ whole genome shotgun (WGS) entry which is preliminary data.</text>
</comment>
<feature type="signal peptide" evidence="1">
    <location>
        <begin position="1"/>
        <end position="18"/>
    </location>
</feature>
<organism evidence="2 3">
    <name type="scientific">Nonomuraea rosea</name>
    <dbReference type="NCBI Taxonomy" id="638574"/>
    <lineage>
        <taxon>Bacteria</taxon>
        <taxon>Bacillati</taxon>
        <taxon>Actinomycetota</taxon>
        <taxon>Actinomycetes</taxon>
        <taxon>Streptosporangiales</taxon>
        <taxon>Streptosporangiaceae</taxon>
        <taxon>Nonomuraea</taxon>
    </lineage>
</organism>
<accession>A0ABP6ZGJ1</accession>
<keyword evidence="1" id="KW-0732">Signal</keyword>
<evidence type="ECO:0000256" key="1">
    <source>
        <dbReference type="SAM" id="SignalP"/>
    </source>
</evidence>
<name>A0ABP6ZGJ1_9ACTN</name>